<name>A0A512C8U0_9BACT</name>
<dbReference type="InterPro" id="IPR013078">
    <property type="entry name" value="His_Pase_superF_clade-1"/>
</dbReference>
<evidence type="ECO:0000313" key="1">
    <source>
        <dbReference type="EMBL" id="GEO20622.1"/>
    </source>
</evidence>
<dbReference type="PANTHER" id="PTHR47623">
    <property type="entry name" value="OS09G0287300 PROTEIN"/>
    <property type="match status" value="1"/>
</dbReference>
<accession>A0A512C8U0</accession>
<dbReference type="Proteomes" id="UP000321301">
    <property type="component" value="Unassembled WGS sequence"/>
</dbReference>
<gene>
    <name evidence="1" type="primary">sixA</name>
    <name evidence="1" type="ORF">CQA01_11560</name>
</gene>
<proteinExistence type="predicted"/>
<protein>
    <submittedName>
        <fullName evidence="1">Phosphohistidine phosphatase</fullName>
    </submittedName>
</protein>
<sequence>MKKLVICRHAKSSWDDPKLKDHERPLSNRGLRDAPMMAARMNTNSIFPEKIFTSDATRAKMTAEFYLKAFEKIDVVYEVSNALYMASVTELLKEIKKTSNKIDSLFIFGHNPGLTELTNYLGQPLENLPTAAIMGFKFDATSWENISSDNASYWMFDFPKNTSPKIF</sequence>
<dbReference type="CDD" id="cd07067">
    <property type="entry name" value="HP_PGM_like"/>
    <property type="match status" value="1"/>
</dbReference>
<keyword evidence="2" id="KW-1185">Reference proteome</keyword>
<comment type="caution">
    <text evidence="1">The sequence shown here is derived from an EMBL/GenBank/DDBJ whole genome shotgun (WGS) entry which is preliminary data.</text>
</comment>
<dbReference type="RefSeq" id="WP_020892286.1">
    <property type="nucleotide sequence ID" value="NZ_BJYV01000003.1"/>
</dbReference>
<dbReference type="EMBL" id="BJYV01000003">
    <property type="protein sequence ID" value="GEO20622.1"/>
    <property type="molecule type" value="Genomic_DNA"/>
</dbReference>
<dbReference type="Pfam" id="PF00300">
    <property type="entry name" value="His_Phos_1"/>
    <property type="match status" value="1"/>
</dbReference>
<dbReference type="InterPro" id="IPR029033">
    <property type="entry name" value="His_PPase_superfam"/>
</dbReference>
<dbReference type="Gene3D" id="3.40.50.1240">
    <property type="entry name" value="Phosphoglycerate mutase-like"/>
    <property type="match status" value="1"/>
</dbReference>
<reference evidence="1 2" key="1">
    <citation type="submission" date="2019-07" db="EMBL/GenBank/DDBJ databases">
        <title>Whole genome shotgun sequence of Cyclobacterium qasimii NBRC 106168.</title>
        <authorList>
            <person name="Hosoyama A."/>
            <person name="Uohara A."/>
            <person name="Ohji S."/>
            <person name="Ichikawa N."/>
        </authorList>
    </citation>
    <scope>NUCLEOTIDE SEQUENCE [LARGE SCALE GENOMIC DNA]</scope>
    <source>
        <strain evidence="1 2">NBRC 106168</strain>
    </source>
</reference>
<organism evidence="1 2">
    <name type="scientific">Cyclobacterium qasimii</name>
    <dbReference type="NCBI Taxonomy" id="1350429"/>
    <lineage>
        <taxon>Bacteria</taxon>
        <taxon>Pseudomonadati</taxon>
        <taxon>Bacteroidota</taxon>
        <taxon>Cytophagia</taxon>
        <taxon>Cytophagales</taxon>
        <taxon>Cyclobacteriaceae</taxon>
        <taxon>Cyclobacterium</taxon>
    </lineage>
</organism>
<dbReference type="AlphaFoldDB" id="A0A512C8U0"/>
<evidence type="ECO:0000313" key="2">
    <source>
        <dbReference type="Proteomes" id="UP000321301"/>
    </source>
</evidence>
<dbReference type="SUPFAM" id="SSF53254">
    <property type="entry name" value="Phosphoglycerate mutase-like"/>
    <property type="match status" value="1"/>
</dbReference>
<dbReference type="PANTHER" id="PTHR47623:SF1">
    <property type="entry name" value="OS09G0287300 PROTEIN"/>
    <property type="match status" value="1"/>
</dbReference>